<feature type="transmembrane region" description="Helical" evidence="6">
    <location>
        <begin position="287"/>
        <end position="306"/>
    </location>
</feature>
<reference evidence="8 9" key="1">
    <citation type="submission" date="2018-10" db="EMBL/GenBank/DDBJ databases">
        <title>A high-quality apple genome assembly.</title>
        <authorList>
            <person name="Hu J."/>
        </authorList>
    </citation>
    <scope>NUCLEOTIDE SEQUENCE [LARGE SCALE GENOMIC DNA]</scope>
    <source>
        <strain evidence="9">cv. HFTH1</strain>
        <tissue evidence="8">Young leaf</tissue>
    </source>
</reference>
<feature type="domain" description="EamA" evidence="7">
    <location>
        <begin position="22"/>
        <end position="160"/>
    </location>
</feature>
<comment type="caution">
    <text evidence="8">The sequence shown here is derived from an EMBL/GenBank/DDBJ whole genome shotgun (WGS) entry which is preliminary data.</text>
</comment>
<evidence type="ECO:0000256" key="6">
    <source>
        <dbReference type="RuleBase" id="RU363077"/>
    </source>
</evidence>
<dbReference type="AlphaFoldDB" id="A0A498K6M9"/>
<evidence type="ECO:0000313" key="8">
    <source>
        <dbReference type="EMBL" id="RXI01002.1"/>
    </source>
</evidence>
<feature type="transmembrane region" description="Helical" evidence="6">
    <location>
        <begin position="190"/>
        <end position="210"/>
    </location>
</feature>
<proteinExistence type="inferred from homology"/>
<feature type="transmembrane region" description="Helical" evidence="6">
    <location>
        <begin position="49"/>
        <end position="69"/>
    </location>
</feature>
<evidence type="ECO:0000256" key="2">
    <source>
        <dbReference type="ARBA" id="ARBA00007635"/>
    </source>
</evidence>
<feature type="domain" description="EamA" evidence="7">
    <location>
        <begin position="192"/>
        <end position="331"/>
    </location>
</feature>
<dbReference type="InterPro" id="IPR037185">
    <property type="entry name" value="EmrE-like"/>
</dbReference>
<evidence type="ECO:0000256" key="1">
    <source>
        <dbReference type="ARBA" id="ARBA00004141"/>
    </source>
</evidence>
<keyword evidence="5 6" id="KW-0472">Membrane</keyword>
<dbReference type="EMBL" id="RDQH01000330">
    <property type="protein sequence ID" value="RXI01002.1"/>
    <property type="molecule type" value="Genomic_DNA"/>
</dbReference>
<dbReference type="GO" id="GO:0016020">
    <property type="term" value="C:membrane"/>
    <property type="evidence" value="ECO:0007669"/>
    <property type="project" value="UniProtKB-SubCell"/>
</dbReference>
<feature type="transmembrane region" description="Helical" evidence="6">
    <location>
        <begin position="222"/>
        <end position="242"/>
    </location>
</feature>
<evidence type="ECO:0000313" key="9">
    <source>
        <dbReference type="Proteomes" id="UP000290289"/>
    </source>
</evidence>
<dbReference type="SUPFAM" id="SSF103481">
    <property type="entry name" value="Multidrug resistance efflux transporter EmrE"/>
    <property type="match status" value="1"/>
</dbReference>
<comment type="similarity">
    <text evidence="2 6">Belongs to the drug/metabolite transporter (DMT) superfamily. Plant drug/metabolite exporter (P-DME) (TC 2.A.7.4) family.</text>
</comment>
<keyword evidence="9" id="KW-1185">Reference proteome</keyword>
<evidence type="ECO:0000256" key="5">
    <source>
        <dbReference type="ARBA" id="ARBA00023136"/>
    </source>
</evidence>
<dbReference type="GO" id="GO:0022857">
    <property type="term" value="F:transmembrane transporter activity"/>
    <property type="evidence" value="ECO:0007669"/>
    <property type="project" value="InterPro"/>
</dbReference>
<protein>
    <recommendedName>
        <fullName evidence="6">WAT1-related protein</fullName>
    </recommendedName>
</protein>
<dbReference type="InterPro" id="IPR030184">
    <property type="entry name" value="WAT1-related"/>
</dbReference>
<feature type="transmembrane region" description="Helical" evidence="6">
    <location>
        <begin position="262"/>
        <end position="280"/>
    </location>
</feature>
<evidence type="ECO:0000256" key="4">
    <source>
        <dbReference type="ARBA" id="ARBA00022989"/>
    </source>
</evidence>
<feature type="transmembrane region" description="Helical" evidence="6">
    <location>
        <begin position="144"/>
        <end position="162"/>
    </location>
</feature>
<sequence length="402" mass="43514">MEEILFRMNREVIEDVAIIGGLVGVQFVYAGNAVLLSYVMSLGLDPLTIVIFSTLSTFIVLSPIAAYFERHTWPKKISLKFLIQLLLIAFGGVTLFQTLFLKGIQLTSPAMAAAMPNLAPGFIFAIACTVRLERVKISCLYSKMKILGTILCVVGAITMSVMQSTASPTEAEAQPQFRALSPESLFDKQKIIGCLYLLAAVFVLSSNIVLQATTLGDFPAPMSLCAITSLIGAFLTAAVQIIQDHKIETGWPLVSAKQLIGFSLLGGVVSGASVSFNGWAMKKRGPVLVSMFSPIGTVCSVVLSVITLGDAISVGSFAGMCLMFTGLYFFLWAKGKEGYLDVGDLESEFDAEKPLLNRDKQNLKASFYGLQTNRLMMKGLQIPLVIFYFIEMALGKSKDLGN</sequence>
<evidence type="ECO:0000256" key="3">
    <source>
        <dbReference type="ARBA" id="ARBA00022692"/>
    </source>
</evidence>
<dbReference type="InterPro" id="IPR000620">
    <property type="entry name" value="EamA_dom"/>
</dbReference>
<dbReference type="Pfam" id="PF00892">
    <property type="entry name" value="EamA"/>
    <property type="match status" value="2"/>
</dbReference>
<comment type="subcellular location">
    <subcellularLocation>
        <location evidence="1 6">Membrane</location>
        <topology evidence="1 6">Multi-pass membrane protein</topology>
    </subcellularLocation>
</comment>
<gene>
    <name evidence="8" type="ORF">DVH24_001236</name>
</gene>
<accession>A0A498K6M9</accession>
<organism evidence="8 9">
    <name type="scientific">Malus domestica</name>
    <name type="common">Apple</name>
    <name type="synonym">Pyrus malus</name>
    <dbReference type="NCBI Taxonomy" id="3750"/>
    <lineage>
        <taxon>Eukaryota</taxon>
        <taxon>Viridiplantae</taxon>
        <taxon>Streptophyta</taxon>
        <taxon>Embryophyta</taxon>
        <taxon>Tracheophyta</taxon>
        <taxon>Spermatophyta</taxon>
        <taxon>Magnoliopsida</taxon>
        <taxon>eudicotyledons</taxon>
        <taxon>Gunneridae</taxon>
        <taxon>Pentapetalae</taxon>
        <taxon>rosids</taxon>
        <taxon>fabids</taxon>
        <taxon>Rosales</taxon>
        <taxon>Rosaceae</taxon>
        <taxon>Amygdaloideae</taxon>
        <taxon>Maleae</taxon>
        <taxon>Malus</taxon>
    </lineage>
</organism>
<dbReference type="STRING" id="3750.A0A498K6M9"/>
<dbReference type="PANTHER" id="PTHR31218">
    <property type="entry name" value="WAT1-RELATED PROTEIN"/>
    <property type="match status" value="1"/>
</dbReference>
<feature type="transmembrane region" description="Helical" evidence="6">
    <location>
        <begin position="81"/>
        <end position="101"/>
    </location>
</feature>
<evidence type="ECO:0000259" key="7">
    <source>
        <dbReference type="Pfam" id="PF00892"/>
    </source>
</evidence>
<feature type="transmembrane region" description="Helical" evidence="6">
    <location>
        <begin position="312"/>
        <end position="331"/>
    </location>
</feature>
<name>A0A498K6M9_MALDO</name>
<keyword evidence="4 6" id="KW-1133">Transmembrane helix</keyword>
<keyword evidence="3 6" id="KW-0812">Transmembrane</keyword>
<feature type="transmembrane region" description="Helical" evidence="6">
    <location>
        <begin position="113"/>
        <end position="132"/>
    </location>
</feature>
<dbReference type="Proteomes" id="UP000290289">
    <property type="component" value="Chromosome 4"/>
</dbReference>